<evidence type="ECO:0000313" key="1">
    <source>
        <dbReference type="EMBL" id="MFC0563697.1"/>
    </source>
</evidence>
<proteinExistence type="predicted"/>
<comment type="caution">
    <text evidence="1">The sequence shown here is derived from an EMBL/GenBank/DDBJ whole genome shotgun (WGS) entry which is preliminary data.</text>
</comment>
<evidence type="ECO:0000313" key="2">
    <source>
        <dbReference type="Proteomes" id="UP001589894"/>
    </source>
</evidence>
<keyword evidence="2" id="KW-1185">Reference proteome</keyword>
<evidence type="ECO:0008006" key="3">
    <source>
        <dbReference type="Google" id="ProtNLM"/>
    </source>
</evidence>
<accession>A0ABV6NSF7</accession>
<name>A0ABV6NSF7_9ACTN</name>
<gene>
    <name evidence="1" type="ORF">ACFFHU_05900</name>
</gene>
<dbReference type="EMBL" id="JBHLUE010000004">
    <property type="protein sequence ID" value="MFC0563697.1"/>
    <property type="molecule type" value="Genomic_DNA"/>
</dbReference>
<organism evidence="1 2">
    <name type="scientific">Plantactinospora siamensis</name>
    <dbReference type="NCBI Taxonomy" id="555372"/>
    <lineage>
        <taxon>Bacteria</taxon>
        <taxon>Bacillati</taxon>
        <taxon>Actinomycetota</taxon>
        <taxon>Actinomycetes</taxon>
        <taxon>Micromonosporales</taxon>
        <taxon>Micromonosporaceae</taxon>
        <taxon>Plantactinospora</taxon>
    </lineage>
</organism>
<dbReference type="Proteomes" id="UP001589894">
    <property type="component" value="Unassembled WGS sequence"/>
</dbReference>
<dbReference type="RefSeq" id="WP_377336509.1">
    <property type="nucleotide sequence ID" value="NZ_JBHLUE010000004.1"/>
</dbReference>
<protein>
    <recommendedName>
        <fullName evidence="3">DUF4258 domain-containing protein</fullName>
    </recommendedName>
</protein>
<sequence length="95" mass="10528">MRGRFSFTPEALRNLAVYGVTTGEVWAALHGGRRVIRHLGDDAVIVYAAIGRGRRIAVLLAEAGGQDNDWDVLSARELSEVEAKRLDEALRRGRR</sequence>
<reference evidence="1 2" key="1">
    <citation type="submission" date="2024-09" db="EMBL/GenBank/DDBJ databases">
        <authorList>
            <person name="Sun Q."/>
            <person name="Mori K."/>
        </authorList>
    </citation>
    <scope>NUCLEOTIDE SEQUENCE [LARGE SCALE GENOMIC DNA]</scope>
    <source>
        <strain evidence="1 2">TBRC 2205</strain>
    </source>
</reference>